<evidence type="ECO:0000256" key="5">
    <source>
        <dbReference type="ARBA" id="ARBA00022771"/>
    </source>
</evidence>
<dbReference type="PIRSF" id="PIRSF006256">
    <property type="entry name" value="CMPcnvr_hdrg_mat"/>
    <property type="match status" value="1"/>
</dbReference>
<keyword evidence="13" id="KW-1185">Reference proteome</keyword>
<dbReference type="GO" id="GO:0016743">
    <property type="term" value="F:carboxyl- or carbamoyltransferase activity"/>
    <property type="evidence" value="ECO:0007669"/>
    <property type="project" value="UniProtKB-UniRule"/>
</dbReference>
<dbReference type="Pfam" id="PF07503">
    <property type="entry name" value="zf-HYPF"/>
    <property type="match status" value="2"/>
</dbReference>
<dbReference type="Gene3D" id="3.30.110.120">
    <property type="match status" value="1"/>
</dbReference>
<dbReference type="SUPFAM" id="SSF55821">
    <property type="entry name" value="YrdC/RibB"/>
    <property type="match status" value="1"/>
</dbReference>
<dbReference type="InterPro" id="IPR017945">
    <property type="entry name" value="DHBP_synth_RibB-like_a/b_dom"/>
</dbReference>
<dbReference type="InterPro" id="IPR055128">
    <property type="entry name" value="HypF_C_2"/>
</dbReference>
<accession>A0A919RKC8</accession>
<dbReference type="Gene3D" id="3.30.420.360">
    <property type="match status" value="1"/>
</dbReference>
<reference evidence="12" key="1">
    <citation type="submission" date="2021-01" db="EMBL/GenBank/DDBJ databases">
        <title>Whole genome shotgun sequence of Sinosporangium siamense NBRC 109515.</title>
        <authorList>
            <person name="Komaki H."/>
            <person name="Tamura T."/>
        </authorList>
    </citation>
    <scope>NUCLEOTIDE SEQUENCE</scope>
    <source>
        <strain evidence="12">NBRC 109515</strain>
    </source>
</reference>
<evidence type="ECO:0000256" key="7">
    <source>
        <dbReference type="ARBA" id="ARBA00048220"/>
    </source>
</evidence>
<gene>
    <name evidence="12" type="primary">hypF</name>
    <name evidence="12" type="ORF">Ssi02_56530</name>
</gene>
<dbReference type="AlphaFoldDB" id="A0A919RKC8"/>
<dbReference type="GO" id="GO:0016874">
    <property type="term" value="F:ligase activity"/>
    <property type="evidence" value="ECO:0007669"/>
    <property type="project" value="UniProtKB-UniRule"/>
</dbReference>
<evidence type="ECO:0000313" key="12">
    <source>
        <dbReference type="EMBL" id="GII95422.1"/>
    </source>
</evidence>
<dbReference type="Pfam" id="PF01300">
    <property type="entry name" value="Sua5_yciO_yrdC"/>
    <property type="match status" value="1"/>
</dbReference>
<sequence length="779" mass="83824">MPGKAHSVSTERVRLRIRVEGIVQGVGFRPHVYTLARRLDLAGWVGNDPKGVFIEVEGLRAALDLFLGDLKGEAPPLAVIDRVATTVLPLTGDRGFHIADSVQDGSRRTSVSPDFGTCDDCLAELFDPADRRYRYPFVNCVNCGPRFTIVTRVPYDRSTTTMARFPMCGECAREFADPADRRFHAQPTCCPDCGPVLSYTVVDGADRQVLAQGEAALQRAVTAVRTGLIVAVKGLGGYHLAVGAEDEPAVRRLRDLKHREAKPFAVMVADLAAARTLAGLTSEAERLLADPRRPIVLVPRHAEALTAPSVAPGTGEIGLMLPYTPLHHLLLRETGPIVLTSGNISDEPIAFKDAEALNGLSSVADAFLTHDRPIHIRTDDSVVRIVAGRATPLRRSRGYAPEPLALSLQRPVRRAVLACGGELKSTFCMVQGDRAFLSHHIGDLENYETLVAFTEGIEHFQRLFGVVPEVVAHDLHPEYLSTKYAAELADVELAGVQHHHAHIASCLADNRERGPVIGVAYDGLGYGTDGTLWGGELLIADFTGYVRVGSLTPVPLPGGEAAIRHPWRMAAAYLAEMDLTHTPPVQHRHAADWDRVRALLKTPAHSPPTTSAGRLFDAVAALLDLHDTVAYEGQAAIALEQTADPTETGAYPAHIARGDPPSCNGNLPYPGPSLLLNGGELVRAVVEDRRTGTPPEAVAARFHNGLAALTVAACLRVHEASGLTTVALSGGVFQNRLLTDRLTDALRRHGLQVLTHHRVPPNDGGLSLGQAVIAARRHP</sequence>
<dbReference type="InterPro" id="IPR011125">
    <property type="entry name" value="Znf_HypF"/>
</dbReference>
<dbReference type="InterPro" id="IPR043129">
    <property type="entry name" value="ATPase_NBD"/>
</dbReference>
<dbReference type="Pfam" id="PF00708">
    <property type="entry name" value="Acylphosphatase"/>
    <property type="match status" value="1"/>
</dbReference>
<feature type="active site" evidence="9">
    <location>
        <position position="47"/>
    </location>
</feature>
<keyword evidence="3" id="KW-0436">Ligase</keyword>
<evidence type="ECO:0000259" key="10">
    <source>
        <dbReference type="PROSITE" id="PS51160"/>
    </source>
</evidence>
<feature type="domain" description="Acylphosphatase-like" evidence="10">
    <location>
        <begin position="14"/>
        <end position="100"/>
    </location>
</feature>
<dbReference type="GO" id="GO:0003998">
    <property type="term" value="F:acylphosphatase activity"/>
    <property type="evidence" value="ECO:0007669"/>
    <property type="project" value="UniProtKB-EC"/>
</dbReference>
<comment type="pathway">
    <text evidence="1">Protein modification; [NiFe] hydrogenase maturation.</text>
</comment>
<dbReference type="GO" id="GO:0051604">
    <property type="term" value="P:protein maturation"/>
    <property type="evidence" value="ECO:0007669"/>
    <property type="project" value="TreeGrafter"/>
</dbReference>
<dbReference type="SUPFAM" id="SSF54975">
    <property type="entry name" value="Acylphosphatase/BLUF domain-like"/>
    <property type="match status" value="1"/>
</dbReference>
<evidence type="ECO:0000259" key="11">
    <source>
        <dbReference type="PROSITE" id="PS51163"/>
    </source>
</evidence>
<feature type="domain" description="YrdC-like" evidence="11">
    <location>
        <begin position="214"/>
        <end position="398"/>
    </location>
</feature>
<keyword evidence="9" id="KW-0378">Hydrolase</keyword>
<dbReference type="Pfam" id="PF17788">
    <property type="entry name" value="HypF_C"/>
    <property type="match status" value="1"/>
</dbReference>
<evidence type="ECO:0000256" key="4">
    <source>
        <dbReference type="ARBA" id="ARBA00022723"/>
    </source>
</evidence>
<dbReference type="PANTHER" id="PTHR42959">
    <property type="entry name" value="CARBAMOYLTRANSFERASE"/>
    <property type="match status" value="1"/>
</dbReference>
<evidence type="ECO:0000256" key="2">
    <source>
        <dbReference type="ARBA" id="ARBA00008097"/>
    </source>
</evidence>
<evidence type="ECO:0000256" key="8">
    <source>
        <dbReference type="PIRNR" id="PIRNR006256"/>
    </source>
</evidence>
<dbReference type="InterPro" id="IPR017968">
    <property type="entry name" value="Acylphosphatase_CS"/>
</dbReference>
<dbReference type="FunFam" id="3.30.420.40:FF:000124">
    <property type="entry name" value="Carbamoyltransferase HypF"/>
    <property type="match status" value="1"/>
</dbReference>
<organism evidence="12 13">
    <name type="scientific">Sinosporangium siamense</name>
    <dbReference type="NCBI Taxonomy" id="1367973"/>
    <lineage>
        <taxon>Bacteria</taxon>
        <taxon>Bacillati</taxon>
        <taxon>Actinomycetota</taxon>
        <taxon>Actinomycetes</taxon>
        <taxon>Streptosporangiales</taxon>
        <taxon>Streptosporangiaceae</taxon>
        <taxon>Sinosporangium</taxon>
    </lineage>
</organism>
<keyword evidence="4" id="KW-0479">Metal-binding</keyword>
<evidence type="ECO:0000256" key="6">
    <source>
        <dbReference type="ARBA" id="ARBA00022833"/>
    </source>
</evidence>
<dbReference type="PROSITE" id="PS51160">
    <property type="entry name" value="ACYLPHOSPHATASE_3"/>
    <property type="match status" value="1"/>
</dbReference>
<dbReference type="EC" id="6.2.-.-" evidence="8"/>
<name>A0A919RKC8_9ACTN</name>
<dbReference type="PROSITE" id="PS51163">
    <property type="entry name" value="YRDC"/>
    <property type="match status" value="1"/>
</dbReference>
<dbReference type="InterPro" id="IPR036046">
    <property type="entry name" value="Acylphosphatase-like_dom_sf"/>
</dbReference>
<dbReference type="SUPFAM" id="SSF53067">
    <property type="entry name" value="Actin-like ATPase domain"/>
    <property type="match status" value="1"/>
</dbReference>
<dbReference type="InterPro" id="IPR004421">
    <property type="entry name" value="Carbamoyltransferase_HypF"/>
</dbReference>
<proteinExistence type="inferred from homology"/>
<dbReference type="GO" id="GO:0003725">
    <property type="term" value="F:double-stranded RNA binding"/>
    <property type="evidence" value="ECO:0007669"/>
    <property type="project" value="InterPro"/>
</dbReference>
<dbReference type="Pfam" id="PF22521">
    <property type="entry name" value="HypF_C_2"/>
    <property type="match status" value="1"/>
</dbReference>
<dbReference type="InterPro" id="IPR001792">
    <property type="entry name" value="Acylphosphatase-like_dom"/>
</dbReference>
<evidence type="ECO:0000256" key="9">
    <source>
        <dbReference type="PROSITE-ProRule" id="PRU00520"/>
    </source>
</evidence>
<evidence type="ECO:0000256" key="1">
    <source>
        <dbReference type="ARBA" id="ARBA00004711"/>
    </source>
</evidence>
<dbReference type="GO" id="GO:0008270">
    <property type="term" value="F:zinc ion binding"/>
    <property type="evidence" value="ECO:0007669"/>
    <property type="project" value="UniProtKB-KW"/>
</dbReference>
<dbReference type="NCBIfam" id="TIGR00143">
    <property type="entry name" value="hypF"/>
    <property type="match status" value="1"/>
</dbReference>
<dbReference type="PROSITE" id="PS00150">
    <property type="entry name" value="ACYLPHOSPHATASE_1"/>
    <property type="match status" value="1"/>
</dbReference>
<dbReference type="Gene3D" id="3.30.420.40">
    <property type="match status" value="1"/>
</dbReference>
<dbReference type="PANTHER" id="PTHR42959:SF1">
    <property type="entry name" value="CARBAMOYLTRANSFERASE HYPF"/>
    <property type="match status" value="1"/>
</dbReference>
<evidence type="ECO:0000256" key="3">
    <source>
        <dbReference type="ARBA" id="ARBA00022598"/>
    </source>
</evidence>
<comment type="caution">
    <text evidence="12">The sequence shown here is derived from an EMBL/GenBank/DDBJ whole genome shotgun (WGS) entry which is preliminary data.</text>
</comment>
<dbReference type="Proteomes" id="UP000606172">
    <property type="component" value="Unassembled WGS sequence"/>
</dbReference>
<comment type="similarity">
    <text evidence="2 8">Belongs to the carbamoyltransferase HypF family.</text>
</comment>
<dbReference type="InterPro" id="IPR006070">
    <property type="entry name" value="Sua5-like_dom"/>
</dbReference>
<dbReference type="InterPro" id="IPR051060">
    <property type="entry name" value="Carbamoyltrans_HypF-like"/>
</dbReference>
<comment type="catalytic activity">
    <reaction evidence="7">
        <text>C-terminal L-cysteinyl-[HypE protein] + carbamoyl phosphate + ATP + H2O = C-terminal S-carboxamide-L-cysteinyl-[HypE protein] + AMP + phosphate + diphosphate + H(+)</text>
        <dbReference type="Rhea" id="RHEA:55636"/>
        <dbReference type="Rhea" id="RHEA-COMP:14247"/>
        <dbReference type="Rhea" id="RHEA-COMP:14392"/>
        <dbReference type="ChEBI" id="CHEBI:15377"/>
        <dbReference type="ChEBI" id="CHEBI:15378"/>
        <dbReference type="ChEBI" id="CHEBI:30616"/>
        <dbReference type="ChEBI" id="CHEBI:33019"/>
        <dbReference type="ChEBI" id="CHEBI:43474"/>
        <dbReference type="ChEBI" id="CHEBI:58228"/>
        <dbReference type="ChEBI" id="CHEBI:76913"/>
        <dbReference type="ChEBI" id="CHEBI:139126"/>
        <dbReference type="ChEBI" id="CHEBI:456215"/>
    </reaction>
</comment>
<dbReference type="InterPro" id="IPR041440">
    <property type="entry name" value="HypF_C"/>
</dbReference>
<keyword evidence="6" id="KW-0862">Zinc</keyword>
<protein>
    <recommendedName>
        <fullName evidence="8">Carbamoyltransferase</fullName>
        <ecNumber evidence="8">6.2.-.-</ecNumber>
    </recommendedName>
</protein>
<evidence type="ECO:0000313" key="13">
    <source>
        <dbReference type="Proteomes" id="UP000606172"/>
    </source>
</evidence>
<dbReference type="Gene3D" id="3.90.870.50">
    <property type="match status" value="1"/>
</dbReference>
<keyword evidence="5" id="KW-0863">Zinc-finger</keyword>
<dbReference type="EMBL" id="BOOW01000036">
    <property type="protein sequence ID" value="GII95422.1"/>
    <property type="molecule type" value="Genomic_DNA"/>
</dbReference>
<comment type="catalytic activity">
    <reaction evidence="9">
        <text>an acyl phosphate + H2O = a carboxylate + phosphate + H(+)</text>
        <dbReference type="Rhea" id="RHEA:14965"/>
        <dbReference type="ChEBI" id="CHEBI:15377"/>
        <dbReference type="ChEBI" id="CHEBI:15378"/>
        <dbReference type="ChEBI" id="CHEBI:29067"/>
        <dbReference type="ChEBI" id="CHEBI:43474"/>
        <dbReference type="ChEBI" id="CHEBI:59918"/>
        <dbReference type="EC" id="3.6.1.7"/>
    </reaction>
</comment>
<feature type="active site" evidence="9">
    <location>
        <position position="29"/>
    </location>
</feature>